<dbReference type="AlphaFoldDB" id="V5G8C6"/>
<keyword evidence="3" id="KW-1185">Reference proteome</keyword>
<dbReference type="EMBL" id="BAUL01000237">
    <property type="protein sequence ID" value="GAD98266.1"/>
    <property type="molecule type" value="Genomic_DNA"/>
</dbReference>
<protein>
    <submittedName>
        <fullName evidence="2">Uncharacterized protein</fullName>
    </submittedName>
</protein>
<evidence type="ECO:0000313" key="3">
    <source>
        <dbReference type="Proteomes" id="UP000018001"/>
    </source>
</evidence>
<organism evidence="2 3">
    <name type="scientific">Byssochlamys spectabilis (strain No. 5 / NBRC 109023)</name>
    <name type="common">Paecilomyces variotii</name>
    <dbReference type="NCBI Taxonomy" id="1356009"/>
    <lineage>
        <taxon>Eukaryota</taxon>
        <taxon>Fungi</taxon>
        <taxon>Dikarya</taxon>
        <taxon>Ascomycota</taxon>
        <taxon>Pezizomycotina</taxon>
        <taxon>Eurotiomycetes</taxon>
        <taxon>Eurotiomycetidae</taxon>
        <taxon>Eurotiales</taxon>
        <taxon>Thermoascaceae</taxon>
        <taxon>Paecilomyces</taxon>
    </lineage>
</organism>
<dbReference type="HOGENOM" id="CLU_1626796_0_0_1"/>
<reference evidence="3" key="1">
    <citation type="journal article" date="2014" name="Genome Announc.">
        <title>Draft genome sequence of the formaldehyde-resistant fungus Byssochlamys spectabilis No. 5 (anamorph Paecilomyces variotii No. 5) (NBRC109023).</title>
        <authorList>
            <person name="Oka T."/>
            <person name="Ekino K."/>
            <person name="Fukuda K."/>
            <person name="Nomura Y."/>
        </authorList>
    </citation>
    <scope>NUCLEOTIDE SEQUENCE [LARGE SCALE GENOMIC DNA]</scope>
    <source>
        <strain evidence="3">No. 5 / NBRC 109023</strain>
    </source>
</reference>
<name>V5G8C6_BYSSN</name>
<evidence type="ECO:0000256" key="1">
    <source>
        <dbReference type="SAM" id="MobiDB-lite"/>
    </source>
</evidence>
<gene>
    <name evidence="2" type="ORF">PVAR5_6957</name>
</gene>
<accession>V5G8C6</accession>
<comment type="caution">
    <text evidence="2">The sequence shown here is derived from an EMBL/GenBank/DDBJ whole genome shotgun (WGS) entry which is preliminary data.</text>
</comment>
<feature type="region of interest" description="Disordered" evidence="1">
    <location>
        <begin position="1"/>
        <end position="55"/>
    </location>
</feature>
<evidence type="ECO:0000313" key="2">
    <source>
        <dbReference type="EMBL" id="GAD98266.1"/>
    </source>
</evidence>
<dbReference type="OrthoDB" id="4526105at2759"/>
<dbReference type="InParanoid" id="V5G8C6"/>
<dbReference type="Proteomes" id="UP000018001">
    <property type="component" value="Unassembled WGS sequence"/>
</dbReference>
<feature type="compositionally biased region" description="Basic and acidic residues" evidence="1">
    <location>
        <begin position="7"/>
        <end position="24"/>
    </location>
</feature>
<proteinExistence type="predicted"/>
<sequence length="163" mass="18846">MVNTTKGESHQADQEGSTDNERPQQDSGKTRRKTTESEFDLAWNNPPNYEPKWPLTRAERIKELDDPSAHYDKTEQRDNIRAAKAWHAQFPPDQIVPEETICFVNGRRVDESEVDNHEGWVWEEGVVWYDYSYFELEDQSGDDCVGTDVFPADKAELPIALMI</sequence>